<name>A0A4C1TFF0_EUMVA</name>
<evidence type="ECO:0000313" key="1">
    <source>
        <dbReference type="EMBL" id="GBP13249.1"/>
    </source>
</evidence>
<comment type="caution">
    <text evidence="1">The sequence shown here is derived from an EMBL/GenBank/DDBJ whole genome shotgun (WGS) entry which is preliminary data.</text>
</comment>
<proteinExistence type="predicted"/>
<gene>
    <name evidence="1" type="ORF">EVAR_8179_1</name>
</gene>
<protein>
    <submittedName>
        <fullName evidence="1">Uncharacterized protein</fullName>
    </submittedName>
</protein>
<dbReference type="AlphaFoldDB" id="A0A4C1TFF0"/>
<dbReference type="Proteomes" id="UP000299102">
    <property type="component" value="Unassembled WGS sequence"/>
</dbReference>
<accession>A0A4C1TFF0</accession>
<evidence type="ECO:0000313" key="2">
    <source>
        <dbReference type="Proteomes" id="UP000299102"/>
    </source>
</evidence>
<reference evidence="1 2" key="1">
    <citation type="journal article" date="2019" name="Commun. Biol.">
        <title>The bagworm genome reveals a unique fibroin gene that provides high tensile strength.</title>
        <authorList>
            <person name="Kono N."/>
            <person name="Nakamura H."/>
            <person name="Ohtoshi R."/>
            <person name="Tomita M."/>
            <person name="Numata K."/>
            <person name="Arakawa K."/>
        </authorList>
    </citation>
    <scope>NUCLEOTIDE SEQUENCE [LARGE SCALE GENOMIC DNA]</scope>
</reference>
<sequence length="98" mass="10797">METENNIRTSELNKIDLSYLRMFGLASKVHWTIQGLKMKLKGFSCPAAIACYPAIVEFHIEEDTKYFKALQADPVRLGSLLTIAVTDAMTTSATGGLV</sequence>
<organism evidence="1 2">
    <name type="scientific">Eumeta variegata</name>
    <name type="common">Bagworm moth</name>
    <name type="synonym">Eumeta japonica</name>
    <dbReference type="NCBI Taxonomy" id="151549"/>
    <lineage>
        <taxon>Eukaryota</taxon>
        <taxon>Metazoa</taxon>
        <taxon>Ecdysozoa</taxon>
        <taxon>Arthropoda</taxon>
        <taxon>Hexapoda</taxon>
        <taxon>Insecta</taxon>
        <taxon>Pterygota</taxon>
        <taxon>Neoptera</taxon>
        <taxon>Endopterygota</taxon>
        <taxon>Lepidoptera</taxon>
        <taxon>Glossata</taxon>
        <taxon>Ditrysia</taxon>
        <taxon>Tineoidea</taxon>
        <taxon>Psychidae</taxon>
        <taxon>Oiketicinae</taxon>
        <taxon>Eumeta</taxon>
    </lineage>
</organism>
<keyword evidence="2" id="KW-1185">Reference proteome</keyword>
<dbReference type="EMBL" id="BGZK01000056">
    <property type="protein sequence ID" value="GBP13249.1"/>
    <property type="molecule type" value="Genomic_DNA"/>
</dbReference>